<reference evidence="2" key="1">
    <citation type="journal article" date="2020" name="Nat. Ecol. Evol.">
        <title>Deeply conserved synteny resolves early events in vertebrate evolution.</title>
        <authorList>
            <person name="Simakov O."/>
            <person name="Marletaz F."/>
            <person name="Yue J.X."/>
            <person name="O'Connell B."/>
            <person name="Jenkins J."/>
            <person name="Brandt A."/>
            <person name="Calef R."/>
            <person name="Tung C.H."/>
            <person name="Huang T.K."/>
            <person name="Schmutz J."/>
            <person name="Satoh N."/>
            <person name="Yu J.K."/>
            <person name="Putnam N.H."/>
            <person name="Green R.E."/>
            <person name="Rokhsar D.S."/>
        </authorList>
    </citation>
    <scope>NUCLEOTIDE SEQUENCE [LARGE SCALE GENOMIC DNA]</scope>
    <source>
        <strain evidence="2">S238N-H82</strain>
    </source>
</reference>
<dbReference type="Pfam" id="PF02171">
    <property type="entry name" value="Piwi"/>
    <property type="match status" value="1"/>
</dbReference>
<dbReference type="RefSeq" id="XP_035684511.1">
    <property type="nucleotide sequence ID" value="XM_035828618.1"/>
</dbReference>
<dbReference type="SMART" id="SM00950">
    <property type="entry name" value="Piwi"/>
    <property type="match status" value="1"/>
</dbReference>
<dbReference type="SUPFAM" id="SSF53098">
    <property type="entry name" value="Ribonuclease H-like"/>
    <property type="match status" value="1"/>
</dbReference>
<dbReference type="Proteomes" id="UP000001554">
    <property type="component" value="Chromosome 8"/>
</dbReference>
<proteinExistence type="predicted"/>
<organism evidence="2 3">
    <name type="scientific">Branchiostoma floridae</name>
    <name type="common">Florida lancelet</name>
    <name type="synonym">Amphioxus</name>
    <dbReference type="NCBI Taxonomy" id="7739"/>
    <lineage>
        <taxon>Eukaryota</taxon>
        <taxon>Metazoa</taxon>
        <taxon>Chordata</taxon>
        <taxon>Cephalochordata</taxon>
        <taxon>Leptocardii</taxon>
        <taxon>Amphioxiformes</taxon>
        <taxon>Branchiostomatidae</taxon>
        <taxon>Branchiostoma</taxon>
    </lineage>
</organism>
<gene>
    <name evidence="3" type="primary">LOC118421359</name>
</gene>
<dbReference type="GeneID" id="118421359"/>
<dbReference type="KEGG" id="bfo:118421359"/>
<protein>
    <submittedName>
        <fullName evidence="3">Piwi-like protein 1</fullName>
    </submittedName>
</protein>
<keyword evidence="2" id="KW-1185">Reference proteome</keyword>
<dbReference type="AlphaFoldDB" id="A0A9J7MZP0"/>
<feature type="domain" description="Piwi" evidence="1">
    <location>
        <begin position="21"/>
        <end position="145"/>
    </location>
</feature>
<dbReference type="OrthoDB" id="445936at2759"/>
<sequence length="161" mass="18268">MSADTFISDLVNSGETDVKMPKFTVIVCKKRISARFFMADKGGYLSNPTPGTTISASVTRMYEDESWSNFYLVSQSVRQGTVGPTHYVVIENESTSEGKTIPVQMLQKITYKLTHLYFNWPGTIRVPAPVQYAHKLAFLAGQHLHRDLRYDHQLADLLFFL</sequence>
<dbReference type="GO" id="GO:0003676">
    <property type="term" value="F:nucleic acid binding"/>
    <property type="evidence" value="ECO:0007669"/>
    <property type="project" value="InterPro"/>
</dbReference>
<evidence type="ECO:0000313" key="3">
    <source>
        <dbReference type="RefSeq" id="XP_035684511.1"/>
    </source>
</evidence>
<dbReference type="InterPro" id="IPR003165">
    <property type="entry name" value="Piwi"/>
</dbReference>
<dbReference type="Gene3D" id="3.30.420.10">
    <property type="entry name" value="Ribonuclease H-like superfamily/Ribonuclease H"/>
    <property type="match status" value="1"/>
</dbReference>
<reference evidence="3" key="2">
    <citation type="submission" date="2025-08" db="UniProtKB">
        <authorList>
            <consortium name="RefSeq"/>
        </authorList>
    </citation>
    <scope>IDENTIFICATION</scope>
    <source>
        <strain evidence="3">S238N-H82</strain>
        <tissue evidence="3">Testes</tissue>
    </source>
</reference>
<evidence type="ECO:0000259" key="1">
    <source>
        <dbReference type="PROSITE" id="PS50822"/>
    </source>
</evidence>
<dbReference type="InterPro" id="IPR012337">
    <property type="entry name" value="RNaseH-like_sf"/>
</dbReference>
<dbReference type="PROSITE" id="PS50822">
    <property type="entry name" value="PIWI"/>
    <property type="match status" value="1"/>
</dbReference>
<evidence type="ECO:0000313" key="2">
    <source>
        <dbReference type="Proteomes" id="UP000001554"/>
    </source>
</evidence>
<dbReference type="InterPro" id="IPR036397">
    <property type="entry name" value="RNaseH_sf"/>
</dbReference>
<dbReference type="PANTHER" id="PTHR22891">
    <property type="entry name" value="EUKARYOTIC TRANSLATION INITIATION FACTOR 2C"/>
    <property type="match status" value="1"/>
</dbReference>
<dbReference type="OMA" id="LFPETHE"/>
<accession>A0A9J7MZP0</accession>
<name>A0A9J7MZP0_BRAFL</name>